<dbReference type="InterPro" id="IPR026891">
    <property type="entry name" value="Fn3-like"/>
</dbReference>
<protein>
    <submittedName>
        <fullName evidence="5">Beta-glucosidase</fullName>
    </submittedName>
</protein>
<dbReference type="InterPro" id="IPR002772">
    <property type="entry name" value="Glyco_hydro_3_C"/>
</dbReference>
<gene>
    <name evidence="5" type="ORF">LXT13_00185</name>
</gene>
<dbReference type="Gene3D" id="2.60.40.10">
    <property type="entry name" value="Immunoglobulins"/>
    <property type="match status" value="1"/>
</dbReference>
<dbReference type="InterPro" id="IPR001764">
    <property type="entry name" value="Glyco_hydro_3_N"/>
</dbReference>
<dbReference type="InterPro" id="IPR036881">
    <property type="entry name" value="Glyco_hydro_3_C_sf"/>
</dbReference>
<dbReference type="Pfam" id="PF00933">
    <property type="entry name" value="Glyco_hydro_3"/>
    <property type="match status" value="1"/>
</dbReference>
<proteinExistence type="inferred from homology"/>
<evidence type="ECO:0000259" key="4">
    <source>
        <dbReference type="SMART" id="SM01217"/>
    </source>
</evidence>
<evidence type="ECO:0000313" key="6">
    <source>
        <dbReference type="Proteomes" id="UP001200741"/>
    </source>
</evidence>
<dbReference type="EMBL" id="JAJTWU010000001">
    <property type="protein sequence ID" value="MCE4552864.1"/>
    <property type="molecule type" value="Genomic_DNA"/>
</dbReference>
<dbReference type="PANTHER" id="PTHR42715">
    <property type="entry name" value="BETA-GLUCOSIDASE"/>
    <property type="match status" value="1"/>
</dbReference>
<keyword evidence="6" id="KW-1185">Reference proteome</keyword>
<feature type="signal peptide" evidence="3">
    <location>
        <begin position="1"/>
        <end position="29"/>
    </location>
</feature>
<accession>A0ABS8XJ30</accession>
<keyword evidence="3" id="KW-0732">Signal</keyword>
<comment type="similarity">
    <text evidence="1">Belongs to the glycosyl hydrolase 3 family.</text>
</comment>
<name>A0ABS8XJ30_9BURK</name>
<dbReference type="Pfam" id="PF01915">
    <property type="entry name" value="Glyco_hydro_3_C"/>
    <property type="match status" value="1"/>
</dbReference>
<feature type="domain" description="Fibronectin type III-like" evidence="4">
    <location>
        <begin position="647"/>
        <end position="716"/>
    </location>
</feature>
<dbReference type="SUPFAM" id="SSF52279">
    <property type="entry name" value="Beta-D-glucan exohydrolase, C-terminal domain"/>
    <property type="match status" value="1"/>
</dbReference>
<dbReference type="RefSeq" id="WP_233369580.1">
    <property type="nucleotide sequence ID" value="NZ_JAJTWU010000001.1"/>
</dbReference>
<comment type="caution">
    <text evidence="5">The sequence shown here is derived from an EMBL/GenBank/DDBJ whole genome shotgun (WGS) entry which is preliminary data.</text>
</comment>
<dbReference type="InterPro" id="IPR036962">
    <property type="entry name" value="Glyco_hydro_3_N_sf"/>
</dbReference>
<dbReference type="PRINTS" id="PR00133">
    <property type="entry name" value="GLHYDRLASE3"/>
</dbReference>
<dbReference type="PANTHER" id="PTHR42715:SF10">
    <property type="entry name" value="BETA-GLUCOSIDASE"/>
    <property type="match status" value="1"/>
</dbReference>
<dbReference type="InterPro" id="IPR017853">
    <property type="entry name" value="GH"/>
</dbReference>
<sequence length="734" mass="78057">MNLTPRARRARRLLCSLLVPAWLAAPATAQNREDADARAASIEAQMTDAERLSLLVGVMPLTIPGLKADFPANIPPSAGYVPGVPRLGVPAQLATDASLGVANPNMARPGDVATAMPSGLALAASFDPALAARVGATVGRETRAKGFNVLLAGGMNLMRDPRNGRNFEYLGEDPLLAGTLAGHAIRGIQQQGVVSTIKHFALNGQETLRFYADSVIDEPALRESELLAFQLGIEIGEPGAVMCAYNLVNGHKACGNDFLLNQVLKRDWGYKGWVMSDWGAVSDASFFNAGLDQQAGSQLDKQVWFREPLKALIDAGHVTKARVSDAVRRMLRSFFALGIDKPYKAEPIDYKANAQVALEAARAGLVLLKNDGLLPLDKVAKSILVVGGHADFGVLSGGGSSQVFPSNGKVRFVGGDVDDPSTTFTRQVYTPRAPFAALKTALPDAKFRFNSGYSPDTAAAYAAQADVVVVFATKWEGEAIDSGSLALPQGQDELIAKLAAANRNVVVVLETGNPVTMPWLRDVRAIVQAWYPGQEGAQAIAEALTGAINPSGRLPVSFPQSIAQWPRAALPGLGLVERTPVKVIYDEGADAGYRWFAKTGLTPLFPFGHGLSYTRFTHSGAWARHDAKQGVELGVTVSNDGALAGADVPQVYLIARNGQKLQRLVGFGKLALKAGERQTLTVKVDPRLLADYRRDKGQGGWTVPAGTYTFAFGKSAAELGEPVALTLPGQRLKP</sequence>
<evidence type="ECO:0000256" key="3">
    <source>
        <dbReference type="SAM" id="SignalP"/>
    </source>
</evidence>
<organism evidence="5 6">
    <name type="scientific">Pelomonas cellulosilytica</name>
    <dbReference type="NCBI Taxonomy" id="2906762"/>
    <lineage>
        <taxon>Bacteria</taxon>
        <taxon>Pseudomonadati</taxon>
        <taxon>Pseudomonadota</taxon>
        <taxon>Betaproteobacteria</taxon>
        <taxon>Burkholderiales</taxon>
        <taxon>Sphaerotilaceae</taxon>
        <taxon>Roseateles</taxon>
    </lineage>
</organism>
<dbReference type="InterPro" id="IPR013783">
    <property type="entry name" value="Ig-like_fold"/>
</dbReference>
<evidence type="ECO:0000256" key="2">
    <source>
        <dbReference type="ARBA" id="ARBA00022801"/>
    </source>
</evidence>
<dbReference type="SMART" id="SM01217">
    <property type="entry name" value="Fn3_like"/>
    <property type="match status" value="1"/>
</dbReference>
<evidence type="ECO:0000313" key="5">
    <source>
        <dbReference type="EMBL" id="MCE4552864.1"/>
    </source>
</evidence>
<dbReference type="Gene3D" id="3.20.20.300">
    <property type="entry name" value="Glycoside hydrolase, family 3, N-terminal domain"/>
    <property type="match status" value="1"/>
</dbReference>
<evidence type="ECO:0000256" key="1">
    <source>
        <dbReference type="ARBA" id="ARBA00005336"/>
    </source>
</evidence>
<dbReference type="Pfam" id="PF14310">
    <property type="entry name" value="Fn3-like"/>
    <property type="match status" value="1"/>
</dbReference>
<dbReference type="Gene3D" id="3.40.50.1700">
    <property type="entry name" value="Glycoside hydrolase family 3 C-terminal domain"/>
    <property type="match status" value="1"/>
</dbReference>
<dbReference type="SUPFAM" id="SSF51445">
    <property type="entry name" value="(Trans)glycosidases"/>
    <property type="match status" value="1"/>
</dbReference>
<reference evidence="5 6" key="1">
    <citation type="submission" date="2021-12" db="EMBL/GenBank/DDBJ databases">
        <title>Genome seq of P8.</title>
        <authorList>
            <person name="Seo T."/>
        </authorList>
    </citation>
    <scope>NUCLEOTIDE SEQUENCE [LARGE SCALE GENOMIC DNA]</scope>
    <source>
        <strain evidence="5 6">P8</strain>
    </source>
</reference>
<feature type="chain" id="PRO_5045797703" evidence="3">
    <location>
        <begin position="30"/>
        <end position="734"/>
    </location>
</feature>
<dbReference type="InterPro" id="IPR050288">
    <property type="entry name" value="Cellulose_deg_GH3"/>
</dbReference>
<dbReference type="Proteomes" id="UP001200741">
    <property type="component" value="Unassembled WGS sequence"/>
</dbReference>
<keyword evidence="2" id="KW-0378">Hydrolase</keyword>